<dbReference type="Proteomes" id="UP001597139">
    <property type="component" value="Unassembled WGS sequence"/>
</dbReference>
<reference evidence="2 3" key="1">
    <citation type="journal article" date="2019" name="Int. J. Syst. Evol. Microbiol.">
        <title>The Global Catalogue of Microorganisms (GCM) 10K type strain sequencing project: providing services to taxonomists for standard genome sequencing and annotation.</title>
        <authorList>
            <consortium name="The Broad Institute Genomics Platform"/>
            <consortium name="The Broad Institute Genome Sequencing Center for Infectious Disease"/>
            <person name="Wu L."/>
            <person name="Ma J."/>
        </authorList>
    </citation>
    <scope>NUCLEOTIDE SEQUENCE [LARGE SCALE GENOMIC DNA]</scope>
    <source>
        <strain evidence="2 3">CGMCC 1.12859</strain>
    </source>
</reference>
<dbReference type="PROSITE" id="PS50104">
    <property type="entry name" value="TIR"/>
    <property type="match status" value="1"/>
</dbReference>
<protein>
    <submittedName>
        <fullName evidence="2">Toll/interleukin-1 receptor domain-containing protein</fullName>
    </submittedName>
</protein>
<dbReference type="Gene3D" id="3.40.50.10140">
    <property type="entry name" value="Toll/interleukin-1 receptor homology (TIR) domain"/>
    <property type="match status" value="1"/>
</dbReference>
<dbReference type="Pfam" id="PF13676">
    <property type="entry name" value="TIR_2"/>
    <property type="match status" value="1"/>
</dbReference>
<dbReference type="EMBL" id="JBHUCZ010000002">
    <property type="protein sequence ID" value="MFD1567013.1"/>
    <property type="molecule type" value="Genomic_DNA"/>
</dbReference>
<dbReference type="InterPro" id="IPR035897">
    <property type="entry name" value="Toll_tir_struct_dom_sf"/>
</dbReference>
<comment type="caution">
    <text evidence="2">The sequence shown here is derived from an EMBL/GenBank/DDBJ whole genome shotgun (WGS) entry which is preliminary data.</text>
</comment>
<dbReference type="SUPFAM" id="SSF52200">
    <property type="entry name" value="Toll/Interleukin receptor TIR domain"/>
    <property type="match status" value="1"/>
</dbReference>
<dbReference type="SMART" id="SM00255">
    <property type="entry name" value="TIR"/>
    <property type="match status" value="1"/>
</dbReference>
<evidence type="ECO:0000313" key="3">
    <source>
        <dbReference type="Proteomes" id="UP001597139"/>
    </source>
</evidence>
<evidence type="ECO:0000313" key="2">
    <source>
        <dbReference type="EMBL" id="MFD1567013.1"/>
    </source>
</evidence>
<evidence type="ECO:0000259" key="1">
    <source>
        <dbReference type="PROSITE" id="PS50104"/>
    </source>
</evidence>
<feature type="domain" description="TIR" evidence="1">
    <location>
        <begin position="6"/>
        <end position="134"/>
    </location>
</feature>
<dbReference type="RefSeq" id="WP_267646543.1">
    <property type="nucleotide sequence ID" value="NZ_JANHGR010000001.1"/>
</dbReference>
<proteinExistence type="predicted"/>
<accession>A0ABD6BS63</accession>
<keyword evidence="2" id="KW-0675">Receptor</keyword>
<organism evidence="2 3">
    <name type="scientific">Halolamina litorea</name>
    <dbReference type="NCBI Taxonomy" id="1515593"/>
    <lineage>
        <taxon>Archaea</taxon>
        <taxon>Methanobacteriati</taxon>
        <taxon>Methanobacteriota</taxon>
        <taxon>Stenosarchaea group</taxon>
        <taxon>Halobacteria</taxon>
        <taxon>Halobacteriales</taxon>
        <taxon>Haloferacaceae</taxon>
    </lineage>
</organism>
<dbReference type="InterPro" id="IPR000157">
    <property type="entry name" value="TIR_dom"/>
</dbReference>
<name>A0ABD6BS63_9EURY</name>
<sequence length="262" mass="29530">MPDADSMKDVFISYAHDDSREVVKQLTQELQTMGLDVWQDDISMSLGDSIRESIDEGFSNSRYGIVVCSESYFEGTSEWEFNGLVKKHIKEGDVILPLLHGVDHSYVFDHSPSLADLVSETITEDNVESVATSIYRVVNEDDRESDVWGEGEDGSLFQSVDIRFQGNFQPNIGDKITITSWRNHNAPSLNQLEATEILDENGVEYPSSSKGTVMTIDTIEEPLECVVSDIQTLRSGRAEFTVRIRKSRLEELSDDPSDYRML</sequence>
<dbReference type="AlphaFoldDB" id="A0ABD6BS63"/>
<keyword evidence="3" id="KW-1185">Reference proteome</keyword>
<gene>
    <name evidence="2" type="ORF">ACFSAU_05880</name>
</gene>